<proteinExistence type="predicted"/>
<dbReference type="PATRIC" id="fig|608538.5.peg.919"/>
<dbReference type="Proteomes" id="UP000002574">
    <property type="component" value="Chromosome"/>
</dbReference>
<accession>D3DHQ7</accession>
<dbReference type="KEGG" id="hte:Hydth_0899"/>
<sequence length="74" mass="8810">MMHTDNNITLKFASGIVFTVLNLQYYNWRWIKPWELIEVEVNRGKAVFEVYKWERDEDKLIAVVVPVIKKEVGV</sequence>
<dbReference type="EMBL" id="AP011112">
    <property type="protein sequence ID" value="BAI69359.1"/>
    <property type="molecule type" value="Genomic_DNA"/>
</dbReference>
<dbReference type="KEGG" id="hth:HTH_0900"/>
<evidence type="ECO:0000313" key="2">
    <source>
        <dbReference type="Proteomes" id="UP000002574"/>
    </source>
</evidence>
<organism evidence="1 2">
    <name type="scientific">Hydrogenobacter thermophilus (strain DSM 6534 / IAM 12695 / TK-6)</name>
    <dbReference type="NCBI Taxonomy" id="608538"/>
    <lineage>
        <taxon>Bacteria</taxon>
        <taxon>Pseudomonadati</taxon>
        <taxon>Aquificota</taxon>
        <taxon>Aquificia</taxon>
        <taxon>Aquificales</taxon>
        <taxon>Aquificaceae</taxon>
        <taxon>Hydrogenobacter</taxon>
    </lineage>
</organism>
<protein>
    <submittedName>
        <fullName evidence="1">Uncharacterized protein</fullName>
    </submittedName>
</protein>
<keyword evidence="2" id="KW-1185">Reference proteome</keyword>
<evidence type="ECO:0000313" key="1">
    <source>
        <dbReference type="EMBL" id="BAI69359.1"/>
    </source>
</evidence>
<dbReference type="STRING" id="608538.HTH_0900"/>
<reference evidence="1 2" key="1">
    <citation type="journal article" date="2010" name="J. Bacteriol.">
        <title>Complete genome sequence of the thermophilic, obligately chemolithoautotrophic hydrogen-oxidizing bacterium Hydrogenobacter thermophilus TK-6.</title>
        <authorList>
            <person name="Arai H."/>
            <person name="Kanbe H."/>
            <person name="Ishii M."/>
            <person name="Igarashi Y."/>
        </authorList>
    </citation>
    <scope>NUCLEOTIDE SEQUENCE [LARGE SCALE GENOMIC DNA]</scope>
    <source>
        <strain evidence="2">DSM 6534 / IAM 12695 / TK-6 [Tokyo]</strain>
    </source>
</reference>
<gene>
    <name evidence="1" type="ordered locus">HTH_0900</name>
</gene>
<dbReference type="AlphaFoldDB" id="D3DHQ7"/>
<name>D3DHQ7_HYDTT</name>
<dbReference type="RefSeq" id="WP_012963539.1">
    <property type="nucleotide sequence ID" value="NC_013799.1"/>
</dbReference>